<evidence type="ECO:0000256" key="3">
    <source>
        <dbReference type="ARBA" id="ARBA00022737"/>
    </source>
</evidence>
<keyword evidence="4" id="KW-0863">Zinc-finger</keyword>
<dbReference type="SUPFAM" id="SSF57850">
    <property type="entry name" value="RING/U-box"/>
    <property type="match status" value="1"/>
</dbReference>
<gene>
    <name evidence="8" type="primary">LOC117747451</name>
</gene>
<dbReference type="FunFam" id="1.20.120.1750:FF:000040">
    <property type="entry name" value="RBR-type E3 ubiquitin transferase"/>
    <property type="match status" value="1"/>
</dbReference>
<evidence type="ECO:0000256" key="2">
    <source>
        <dbReference type="ARBA" id="ARBA00022723"/>
    </source>
</evidence>
<reference evidence="8" key="1">
    <citation type="submission" date="2025-08" db="UniProtKB">
        <authorList>
            <consortium name="Ensembl"/>
        </authorList>
    </citation>
    <scope>IDENTIFICATION</scope>
</reference>
<sequence>MSIRGQEQAEKKYNPHDTTLKFVDRRDELDPMCDDDEDGLRAEMSCGHAVTPDSLTSWCRSQLDEGHYKFRCPALVEGNKLCNKLWSYREVRRLADLSVEEMQHFEDTMARLAAAEFCEVQTCPQCKTSVERKDLSSLRVRCTVCTADRKEAYDFCWQCQRKWKGPVPRTDGCGNDGCIDRDLQLLQTCKTIGLPAVKGVTHCPSVRVCPTCGMKVEHSQQHCKNINCPRCHVEFCFVCLKLKRECRKTSSPYSICPGGVAPRQTSIPVWKRT</sequence>
<accession>A0A8C2X5X0</accession>
<evidence type="ECO:0000313" key="8">
    <source>
        <dbReference type="Ensembl" id="ENSCLMP00005013845.1"/>
    </source>
</evidence>
<keyword evidence="2" id="KW-0479">Metal-binding</keyword>
<keyword evidence="1" id="KW-0808">Transferase</keyword>
<dbReference type="PROSITE" id="PS51873">
    <property type="entry name" value="TRIAD"/>
    <property type="match status" value="1"/>
</dbReference>
<keyword evidence="3" id="KW-0677">Repeat</keyword>
<dbReference type="Ensembl" id="ENSCLMT00005014789.1">
    <property type="protein sequence ID" value="ENSCLMP00005013845.1"/>
    <property type="gene ID" value="ENSCLMG00005007326.1"/>
</dbReference>
<organism evidence="8 9">
    <name type="scientific">Cyclopterus lumpus</name>
    <name type="common">Lumpsucker</name>
    <dbReference type="NCBI Taxonomy" id="8103"/>
    <lineage>
        <taxon>Eukaryota</taxon>
        <taxon>Metazoa</taxon>
        <taxon>Chordata</taxon>
        <taxon>Craniata</taxon>
        <taxon>Vertebrata</taxon>
        <taxon>Euteleostomi</taxon>
        <taxon>Actinopterygii</taxon>
        <taxon>Neopterygii</taxon>
        <taxon>Teleostei</taxon>
        <taxon>Neoteleostei</taxon>
        <taxon>Acanthomorphata</taxon>
        <taxon>Eupercaria</taxon>
        <taxon>Perciformes</taxon>
        <taxon>Cottioidei</taxon>
        <taxon>Cottales</taxon>
        <taxon>Cyclopteridae</taxon>
        <taxon>Cyclopterus</taxon>
    </lineage>
</organism>
<evidence type="ECO:0000313" key="9">
    <source>
        <dbReference type="Proteomes" id="UP000694565"/>
    </source>
</evidence>
<dbReference type="AlphaFoldDB" id="A0A8C2X5X0"/>
<evidence type="ECO:0000259" key="7">
    <source>
        <dbReference type="PROSITE" id="PS51873"/>
    </source>
</evidence>
<dbReference type="GeneTree" id="ENSGT00510000050415"/>
<evidence type="ECO:0000256" key="6">
    <source>
        <dbReference type="ARBA" id="ARBA00022833"/>
    </source>
</evidence>
<dbReference type="OrthoDB" id="419317at2759"/>
<dbReference type="Gene3D" id="1.20.120.1750">
    <property type="match status" value="1"/>
</dbReference>
<evidence type="ECO:0000256" key="1">
    <source>
        <dbReference type="ARBA" id="ARBA00022679"/>
    </source>
</evidence>
<feature type="domain" description="RING-type" evidence="7">
    <location>
        <begin position="26"/>
        <end position="260"/>
    </location>
</feature>
<dbReference type="GeneID" id="117747451"/>
<proteinExistence type="predicted"/>
<name>A0A8C2X5X0_CYCLU</name>
<evidence type="ECO:0000256" key="5">
    <source>
        <dbReference type="ARBA" id="ARBA00022786"/>
    </source>
</evidence>
<protein>
    <recommendedName>
        <fullName evidence="7">RING-type domain-containing protein</fullName>
    </recommendedName>
</protein>
<evidence type="ECO:0000256" key="4">
    <source>
        <dbReference type="ARBA" id="ARBA00022771"/>
    </source>
</evidence>
<dbReference type="GO" id="GO:0008270">
    <property type="term" value="F:zinc ion binding"/>
    <property type="evidence" value="ECO:0007669"/>
    <property type="project" value="UniProtKB-KW"/>
</dbReference>
<dbReference type="InterPro" id="IPR044066">
    <property type="entry name" value="TRIAD_supradom"/>
</dbReference>
<keyword evidence="9" id="KW-1185">Reference proteome</keyword>
<dbReference type="Proteomes" id="UP000694565">
    <property type="component" value="Unplaced"/>
</dbReference>
<reference evidence="8" key="2">
    <citation type="submission" date="2025-09" db="UniProtKB">
        <authorList>
            <consortium name="Ensembl"/>
        </authorList>
    </citation>
    <scope>IDENTIFICATION</scope>
</reference>
<dbReference type="KEGG" id="clum:117747451"/>
<keyword evidence="6" id="KW-0862">Zinc</keyword>
<dbReference type="RefSeq" id="XP_034412567.1">
    <property type="nucleotide sequence ID" value="XM_034556676.1"/>
</dbReference>
<keyword evidence="5" id="KW-0833">Ubl conjugation pathway</keyword>
<dbReference type="GO" id="GO:0016740">
    <property type="term" value="F:transferase activity"/>
    <property type="evidence" value="ECO:0007669"/>
    <property type="project" value="UniProtKB-KW"/>
</dbReference>